<evidence type="ECO:0000313" key="7">
    <source>
        <dbReference type="Proteomes" id="UP000198862"/>
    </source>
</evidence>
<evidence type="ECO:0000256" key="2">
    <source>
        <dbReference type="ARBA" id="ARBA00022692"/>
    </source>
</evidence>
<evidence type="ECO:0000313" key="6">
    <source>
        <dbReference type="EMBL" id="SFD11453.1"/>
    </source>
</evidence>
<dbReference type="InterPro" id="IPR010652">
    <property type="entry name" value="DUF1232"/>
</dbReference>
<dbReference type="OrthoDB" id="9813247at2"/>
<evidence type="ECO:0000256" key="3">
    <source>
        <dbReference type="ARBA" id="ARBA00022989"/>
    </source>
</evidence>
<dbReference type="STRING" id="1123010.SAMN02745724_03532"/>
<dbReference type="GO" id="GO:0012505">
    <property type="term" value="C:endomembrane system"/>
    <property type="evidence" value="ECO:0007669"/>
    <property type="project" value="UniProtKB-SubCell"/>
</dbReference>
<evidence type="ECO:0000256" key="1">
    <source>
        <dbReference type="ARBA" id="ARBA00004127"/>
    </source>
</evidence>
<dbReference type="AlphaFoldDB" id="A0A1I1PWU6"/>
<reference evidence="6 7" key="1">
    <citation type="submission" date="2016-10" db="EMBL/GenBank/DDBJ databases">
        <authorList>
            <person name="de Groot N.N."/>
        </authorList>
    </citation>
    <scope>NUCLEOTIDE SEQUENCE [LARGE SCALE GENOMIC DNA]</scope>
    <source>
        <strain evidence="6 7">DSM 6059</strain>
    </source>
</reference>
<dbReference type="Pfam" id="PF06803">
    <property type="entry name" value="DUF1232"/>
    <property type="match status" value="1"/>
</dbReference>
<proteinExistence type="predicted"/>
<comment type="subcellular location">
    <subcellularLocation>
        <location evidence="1">Endomembrane system</location>
        <topology evidence="1">Multi-pass membrane protein</topology>
    </subcellularLocation>
</comment>
<keyword evidence="3" id="KW-1133">Transmembrane helix</keyword>
<evidence type="ECO:0000259" key="5">
    <source>
        <dbReference type="Pfam" id="PF06803"/>
    </source>
</evidence>
<keyword evidence="2" id="KW-0812">Transmembrane</keyword>
<keyword evidence="7" id="KW-1185">Reference proteome</keyword>
<feature type="domain" description="DUF1232" evidence="5">
    <location>
        <begin position="84"/>
        <end position="114"/>
    </location>
</feature>
<dbReference type="RefSeq" id="WP_091987427.1">
    <property type="nucleotide sequence ID" value="NZ_FOLO01000033.1"/>
</dbReference>
<keyword evidence="4" id="KW-0472">Membrane</keyword>
<evidence type="ECO:0000256" key="4">
    <source>
        <dbReference type="ARBA" id="ARBA00023136"/>
    </source>
</evidence>
<dbReference type="EMBL" id="FOLO01000033">
    <property type="protein sequence ID" value="SFD11453.1"/>
    <property type="molecule type" value="Genomic_DNA"/>
</dbReference>
<accession>A0A1I1PWU6</accession>
<protein>
    <recommendedName>
        <fullName evidence="5">DUF1232 domain-containing protein</fullName>
    </recommendedName>
</protein>
<name>A0A1I1PWU6_9GAMM</name>
<organism evidence="6 7">
    <name type="scientific">Pseudoalteromonas denitrificans DSM 6059</name>
    <dbReference type="NCBI Taxonomy" id="1123010"/>
    <lineage>
        <taxon>Bacteria</taxon>
        <taxon>Pseudomonadati</taxon>
        <taxon>Pseudomonadota</taxon>
        <taxon>Gammaproteobacteria</taxon>
        <taxon>Alteromonadales</taxon>
        <taxon>Pseudoalteromonadaceae</taxon>
        <taxon>Pseudoalteromonas</taxon>
    </lineage>
</organism>
<dbReference type="Proteomes" id="UP000198862">
    <property type="component" value="Unassembled WGS sequence"/>
</dbReference>
<sequence>MSLDITFNLQDSDLDYFRDVMRKAQSGVGNLDEKDILDKVRALSNEIKTGVPEFVSHRLKQLETLVEMIEDTEWKIPDEERQDVISALAYFSEPEDLIPDHIPVLGFLDDAIMIELVVAELKDDMEAFIEFCEYRSREEVRKDPETITRDEWLESKRKELHSRMRSRRKSRGGRGFSFRVF</sequence>
<gene>
    <name evidence="6" type="ORF">SAMN02745724_03532</name>
</gene>